<dbReference type="Proteomes" id="UP000274131">
    <property type="component" value="Unassembled WGS sequence"/>
</dbReference>
<organism evidence="4">
    <name type="scientific">Enterobius vermicularis</name>
    <name type="common">Human pinworm</name>
    <dbReference type="NCBI Taxonomy" id="51028"/>
    <lineage>
        <taxon>Eukaryota</taxon>
        <taxon>Metazoa</taxon>
        <taxon>Ecdysozoa</taxon>
        <taxon>Nematoda</taxon>
        <taxon>Chromadorea</taxon>
        <taxon>Rhabditida</taxon>
        <taxon>Spirurina</taxon>
        <taxon>Oxyuridomorpha</taxon>
        <taxon>Oxyuroidea</taxon>
        <taxon>Oxyuridae</taxon>
        <taxon>Enterobius</taxon>
    </lineage>
</organism>
<reference evidence="2 3" key="2">
    <citation type="submission" date="2018-10" db="EMBL/GenBank/DDBJ databases">
        <authorList>
            <consortium name="Pathogen Informatics"/>
        </authorList>
    </citation>
    <scope>NUCLEOTIDE SEQUENCE [LARGE SCALE GENOMIC DNA]</scope>
</reference>
<evidence type="ECO:0000256" key="1">
    <source>
        <dbReference type="SAM" id="MobiDB-lite"/>
    </source>
</evidence>
<evidence type="ECO:0000313" key="3">
    <source>
        <dbReference type="Proteomes" id="UP000274131"/>
    </source>
</evidence>
<reference evidence="4" key="1">
    <citation type="submission" date="2017-02" db="UniProtKB">
        <authorList>
            <consortium name="WormBaseParasite"/>
        </authorList>
    </citation>
    <scope>IDENTIFICATION</scope>
</reference>
<protein>
    <submittedName>
        <fullName evidence="2 4">Uncharacterized protein</fullName>
    </submittedName>
</protein>
<dbReference type="AlphaFoldDB" id="A0A0N4VN91"/>
<proteinExistence type="predicted"/>
<evidence type="ECO:0000313" key="2">
    <source>
        <dbReference type="EMBL" id="VDD96886.1"/>
    </source>
</evidence>
<feature type="compositionally biased region" description="Acidic residues" evidence="1">
    <location>
        <begin position="40"/>
        <end position="49"/>
    </location>
</feature>
<feature type="region of interest" description="Disordered" evidence="1">
    <location>
        <begin position="38"/>
        <end position="70"/>
    </location>
</feature>
<dbReference type="WBParaSite" id="EVEC_0001243701-mRNA-1">
    <property type="protein sequence ID" value="EVEC_0001243701-mRNA-1"/>
    <property type="gene ID" value="EVEC_0001243701"/>
</dbReference>
<keyword evidence="3" id="KW-1185">Reference proteome</keyword>
<gene>
    <name evidence="2" type="ORF">EVEC_LOCUS11637</name>
</gene>
<dbReference type="EMBL" id="UXUI01012428">
    <property type="protein sequence ID" value="VDD96886.1"/>
    <property type="molecule type" value="Genomic_DNA"/>
</dbReference>
<accession>A0A0N4VN91</accession>
<name>A0A0N4VN91_ENTVE</name>
<sequence>MDPTILEPLGTSRVAANRGYVVSSLRFFPLFASQLPIDLSSDDDDQDDDHDARFHSKTLQQNQEQKPKKQ</sequence>
<evidence type="ECO:0000313" key="4">
    <source>
        <dbReference type="WBParaSite" id="EVEC_0001243701-mRNA-1"/>
    </source>
</evidence>